<protein>
    <recommendedName>
        <fullName evidence="1">DUF4326 domain-containing protein</fullName>
    </recommendedName>
</protein>
<dbReference type="EMBL" id="LR796797">
    <property type="protein sequence ID" value="CAB4166864.1"/>
    <property type="molecule type" value="Genomic_DNA"/>
</dbReference>
<evidence type="ECO:0000259" key="1">
    <source>
        <dbReference type="Pfam" id="PF14216"/>
    </source>
</evidence>
<organism evidence="3">
    <name type="scientific">uncultured Caudovirales phage</name>
    <dbReference type="NCBI Taxonomy" id="2100421"/>
    <lineage>
        <taxon>Viruses</taxon>
        <taxon>Duplodnaviria</taxon>
        <taxon>Heunggongvirae</taxon>
        <taxon>Uroviricota</taxon>
        <taxon>Caudoviricetes</taxon>
        <taxon>Peduoviridae</taxon>
        <taxon>Maltschvirus</taxon>
        <taxon>Maltschvirus maltsch</taxon>
    </lineage>
</organism>
<accession>A0A6J5PNY5</accession>
<feature type="domain" description="DUF4326" evidence="1">
    <location>
        <begin position="7"/>
        <end position="90"/>
    </location>
</feature>
<reference evidence="3" key="1">
    <citation type="submission" date="2020-05" db="EMBL/GenBank/DDBJ databases">
        <authorList>
            <person name="Chiriac C."/>
            <person name="Salcher M."/>
            <person name="Ghai R."/>
            <person name="Kavagutti S V."/>
        </authorList>
    </citation>
    <scope>NUCLEOTIDE SEQUENCE</scope>
</reference>
<name>A0A6J5PNY5_9CAUD</name>
<evidence type="ECO:0000313" key="3">
    <source>
        <dbReference type="EMBL" id="CAB4173373.1"/>
    </source>
</evidence>
<evidence type="ECO:0000313" key="5">
    <source>
        <dbReference type="EMBL" id="CAB4203964.1"/>
    </source>
</evidence>
<evidence type="ECO:0000313" key="6">
    <source>
        <dbReference type="EMBL" id="CAB4215945.1"/>
    </source>
</evidence>
<proteinExistence type="predicted"/>
<dbReference type="EMBL" id="LR797436">
    <property type="protein sequence ID" value="CAB4215945.1"/>
    <property type="molecule type" value="Genomic_DNA"/>
</dbReference>
<sequence length="112" mass="12448">MIAVIRRRRAKALPPGAIYVGRGSRWGNPYRLEEYGRERAIELYREVTLAWHPELIEQLRARVLAVRLAGLEPMLACWCAPEPCHGDVLVDAIEKREAEGGSASAIRGGEGV</sequence>
<dbReference type="Pfam" id="PF14216">
    <property type="entry name" value="DUF4326"/>
    <property type="match status" value="1"/>
</dbReference>
<dbReference type="EMBL" id="LR797339">
    <property type="protein sequence ID" value="CAB4203964.1"/>
    <property type="molecule type" value="Genomic_DNA"/>
</dbReference>
<evidence type="ECO:0000313" key="4">
    <source>
        <dbReference type="EMBL" id="CAB4179712.1"/>
    </source>
</evidence>
<dbReference type="InterPro" id="IPR025475">
    <property type="entry name" value="DUF4326"/>
</dbReference>
<evidence type="ECO:0000313" key="2">
    <source>
        <dbReference type="EMBL" id="CAB4166864.1"/>
    </source>
</evidence>
<dbReference type="EMBL" id="LR796892">
    <property type="protein sequence ID" value="CAB4173373.1"/>
    <property type="molecule type" value="Genomic_DNA"/>
</dbReference>
<gene>
    <name evidence="4" type="ORF">UFOVP1023_58</name>
    <name evidence="5" type="ORF">UFOVP1383_19</name>
    <name evidence="6" type="ORF">UFOVP1477_29</name>
    <name evidence="2" type="ORF">UFOVP848_22</name>
    <name evidence="3" type="ORF">UFOVP945_43</name>
</gene>
<dbReference type="EMBL" id="LR796982">
    <property type="protein sequence ID" value="CAB4179712.1"/>
    <property type="molecule type" value="Genomic_DNA"/>
</dbReference>